<dbReference type="EMBL" id="CP118246">
    <property type="protein sequence ID" value="WDR01713.1"/>
    <property type="molecule type" value="Genomic_DNA"/>
</dbReference>
<dbReference type="Proteomes" id="UP001220530">
    <property type="component" value="Chromosome"/>
</dbReference>
<dbReference type="RefSeq" id="WP_282218123.1">
    <property type="nucleotide sequence ID" value="NZ_CP118246.1"/>
</dbReference>
<dbReference type="Pfam" id="PF07931">
    <property type="entry name" value="CPT"/>
    <property type="match status" value="1"/>
</dbReference>
<sequence>MAVASGQIVILNGAPRAGKTSIARAVQNQLSGFWINLGVDAVNATLPRSLLPGIGLRPGGERPDLEPVLPNLFDALYQSIAAHARLGFNVVVDIGHHDDYTHSLHILPACARRLVGMPVLFIGVHCPLDTIMARRNSDPQDGFYASGDTVPPPVARWQVAVHQPGIYDLELDTSTLTPEASADIIGQTLARSVVHPTAFERLADS</sequence>
<dbReference type="InterPro" id="IPR027417">
    <property type="entry name" value="P-loop_NTPase"/>
</dbReference>
<keyword evidence="2" id="KW-1185">Reference proteome</keyword>
<proteinExistence type="predicted"/>
<name>A0ABY7YKD6_9HYPH</name>
<dbReference type="SUPFAM" id="SSF52540">
    <property type="entry name" value="P-loop containing nucleoside triphosphate hydrolases"/>
    <property type="match status" value="1"/>
</dbReference>
<organism evidence="1 2">
    <name type="scientific">Devosia algicola</name>
    <dbReference type="NCBI Taxonomy" id="3026418"/>
    <lineage>
        <taxon>Bacteria</taxon>
        <taxon>Pseudomonadati</taxon>
        <taxon>Pseudomonadota</taxon>
        <taxon>Alphaproteobacteria</taxon>
        <taxon>Hyphomicrobiales</taxon>
        <taxon>Devosiaceae</taxon>
        <taxon>Devosia</taxon>
    </lineage>
</organism>
<accession>A0ABY7YKD6</accession>
<reference evidence="1 2" key="1">
    <citation type="submission" date="2023-02" db="EMBL/GenBank/DDBJ databases">
        <title>Devosia algicola sp. nov., isolated from the phycosphere of marine algae.</title>
        <authorList>
            <person name="Kim J.M."/>
            <person name="Lee J.K."/>
            <person name="Choi B.J."/>
            <person name="Bayburt H."/>
            <person name="Jeon C.O."/>
        </authorList>
    </citation>
    <scope>NUCLEOTIDE SEQUENCE [LARGE SCALE GENOMIC DNA]</scope>
    <source>
        <strain evidence="1 2">G20-9</strain>
    </source>
</reference>
<dbReference type="PIRSF" id="PIRSF007531">
    <property type="entry name" value="CPT"/>
    <property type="match status" value="1"/>
</dbReference>
<dbReference type="InterPro" id="IPR012853">
    <property type="entry name" value="CPT"/>
</dbReference>
<evidence type="ECO:0000313" key="2">
    <source>
        <dbReference type="Proteomes" id="UP001220530"/>
    </source>
</evidence>
<gene>
    <name evidence="1" type="ORF">PSQ19_13280</name>
</gene>
<protein>
    <submittedName>
        <fullName evidence="1">Chloramphenicol phosphotransferase</fullName>
    </submittedName>
</protein>
<evidence type="ECO:0000313" key="1">
    <source>
        <dbReference type="EMBL" id="WDR01713.1"/>
    </source>
</evidence>
<dbReference type="Gene3D" id="3.40.50.300">
    <property type="entry name" value="P-loop containing nucleotide triphosphate hydrolases"/>
    <property type="match status" value="1"/>
</dbReference>